<gene>
    <name evidence="1" type="ORF">QAD02_000739</name>
</gene>
<sequence length="113" mass="13343">MLEELYFAVAVDDLRLVTYEQVKRVYYEVESDFIILTRLIARLGDRVLEYVGEELRRIYHGIREIPSFVWFRVVKQFLEPLKIKIIVESEAENDLASFIMSRDENLVSTGPDL</sequence>
<dbReference type="EMBL" id="CM056743">
    <property type="protein sequence ID" value="KAJ8669480.1"/>
    <property type="molecule type" value="Genomic_DNA"/>
</dbReference>
<proteinExistence type="predicted"/>
<accession>A0ACC2NIW2</accession>
<name>A0ACC2NIW2_9HYME</name>
<keyword evidence="2" id="KW-1185">Reference proteome</keyword>
<evidence type="ECO:0000313" key="2">
    <source>
        <dbReference type="Proteomes" id="UP001239111"/>
    </source>
</evidence>
<reference evidence="1" key="1">
    <citation type="submission" date="2023-04" db="EMBL/GenBank/DDBJ databases">
        <title>A chromosome-level genome assembly of the parasitoid wasp Eretmocerus hayati.</title>
        <authorList>
            <person name="Zhong Y."/>
            <person name="Liu S."/>
            <person name="Liu Y."/>
        </authorList>
    </citation>
    <scope>NUCLEOTIDE SEQUENCE</scope>
    <source>
        <strain evidence="1">ZJU_SS_LIU_2023</strain>
    </source>
</reference>
<evidence type="ECO:0000313" key="1">
    <source>
        <dbReference type="EMBL" id="KAJ8669480.1"/>
    </source>
</evidence>
<dbReference type="Proteomes" id="UP001239111">
    <property type="component" value="Chromosome 3"/>
</dbReference>
<protein>
    <submittedName>
        <fullName evidence="1">Uncharacterized protein</fullName>
    </submittedName>
</protein>
<organism evidence="1 2">
    <name type="scientific">Eretmocerus hayati</name>
    <dbReference type="NCBI Taxonomy" id="131215"/>
    <lineage>
        <taxon>Eukaryota</taxon>
        <taxon>Metazoa</taxon>
        <taxon>Ecdysozoa</taxon>
        <taxon>Arthropoda</taxon>
        <taxon>Hexapoda</taxon>
        <taxon>Insecta</taxon>
        <taxon>Pterygota</taxon>
        <taxon>Neoptera</taxon>
        <taxon>Endopterygota</taxon>
        <taxon>Hymenoptera</taxon>
        <taxon>Apocrita</taxon>
        <taxon>Proctotrupomorpha</taxon>
        <taxon>Chalcidoidea</taxon>
        <taxon>Aphelinidae</taxon>
        <taxon>Aphelininae</taxon>
        <taxon>Eretmocerus</taxon>
    </lineage>
</organism>
<comment type="caution">
    <text evidence="1">The sequence shown here is derived from an EMBL/GenBank/DDBJ whole genome shotgun (WGS) entry which is preliminary data.</text>
</comment>